<keyword evidence="1" id="KW-1133">Transmembrane helix</keyword>
<sequence length="247" mass="29038">MQKVMCIDLDRRKAMGNIRDLAFLGASFSMLYNLSDISFLPNEAIKMESSYQKYLALELQSFYIPSNLVSLLNIQSRKTPLYVNVLLNSDTKYKSYLLQYAIEAKREENTIYSLQNSKEINEAFKDLGALEKALQEKNIYLNFLDLEDKSSLLEFYGFLLKNENLKQHYYYENNKFYEKMSKRDELLSTHTSLELYTMLLNEFETLNKVELIRILEVLAMHNLTNLFLANQEQQNLSSFVMNLRLKA</sequence>
<dbReference type="EMBL" id="NBIU01000025">
    <property type="protein sequence ID" value="PZT47665.1"/>
    <property type="molecule type" value="Genomic_DNA"/>
</dbReference>
<keyword evidence="1" id="KW-0812">Transmembrane</keyword>
<evidence type="ECO:0000256" key="1">
    <source>
        <dbReference type="SAM" id="Phobius"/>
    </source>
</evidence>
<keyword evidence="1" id="KW-0472">Membrane</keyword>
<comment type="caution">
    <text evidence="2">The sequence shown here is derived from an EMBL/GenBank/DDBJ whole genome shotgun (WGS) entry which is preliminary data.</text>
</comment>
<name>A0A2W6MSY6_9HELI</name>
<dbReference type="RefSeq" id="WP_111230285.1">
    <property type="nucleotide sequence ID" value="NZ_NBIU01000025.1"/>
</dbReference>
<evidence type="ECO:0000313" key="3">
    <source>
        <dbReference type="Proteomes" id="UP000249746"/>
    </source>
</evidence>
<keyword evidence="3" id="KW-1185">Reference proteome</keyword>
<dbReference type="AlphaFoldDB" id="A0A2W6MSY6"/>
<protein>
    <submittedName>
        <fullName evidence="2">Uncharacterized protein</fullName>
    </submittedName>
</protein>
<feature type="transmembrane region" description="Helical" evidence="1">
    <location>
        <begin position="21"/>
        <end position="40"/>
    </location>
</feature>
<evidence type="ECO:0000313" key="2">
    <source>
        <dbReference type="EMBL" id="PZT47665.1"/>
    </source>
</evidence>
<organism evidence="2 3">
    <name type="scientific">Helicobacter valdiviensis</name>
    <dbReference type="NCBI Taxonomy" id="1458358"/>
    <lineage>
        <taxon>Bacteria</taxon>
        <taxon>Pseudomonadati</taxon>
        <taxon>Campylobacterota</taxon>
        <taxon>Epsilonproteobacteria</taxon>
        <taxon>Campylobacterales</taxon>
        <taxon>Helicobacteraceae</taxon>
        <taxon>Helicobacter</taxon>
    </lineage>
</organism>
<gene>
    <name evidence="2" type="ORF">B6S12_08005</name>
</gene>
<dbReference type="OrthoDB" id="5355159at2"/>
<proteinExistence type="predicted"/>
<accession>A0A2W6MSY6</accession>
<dbReference type="Proteomes" id="UP000249746">
    <property type="component" value="Unassembled WGS sequence"/>
</dbReference>
<reference evidence="2 3" key="1">
    <citation type="submission" date="2017-03" db="EMBL/GenBank/DDBJ databases">
        <title>Genomic and clinical evidence uncovers the enterohepatic species Helicobacter valdiviensis as a potential human intestinal pathogen.</title>
        <authorList>
            <person name="Fresia P."/>
            <person name="Jara R."/>
            <person name="Sierra R."/>
            <person name="Ferres I."/>
            <person name="Greif G."/>
            <person name="Iraola G."/>
            <person name="Collado L."/>
        </authorList>
    </citation>
    <scope>NUCLEOTIDE SEQUENCE [LARGE SCALE GENOMIC DNA]</scope>
    <source>
        <strain evidence="2 3">WBE14</strain>
    </source>
</reference>